<accession>A0A1Y0EB51</accession>
<sequence>MAKDIKTILIRSRHTLIGDALGIVALMVLLFGGLALPGPI</sequence>
<organism evidence="2 3">
    <name type="scientific">Yoonia vestfoldensis</name>
    <dbReference type="NCBI Taxonomy" id="245188"/>
    <lineage>
        <taxon>Bacteria</taxon>
        <taxon>Pseudomonadati</taxon>
        <taxon>Pseudomonadota</taxon>
        <taxon>Alphaproteobacteria</taxon>
        <taxon>Rhodobacterales</taxon>
        <taxon>Paracoccaceae</taxon>
        <taxon>Yoonia</taxon>
    </lineage>
</organism>
<dbReference type="EMBL" id="CP021431">
    <property type="protein sequence ID" value="ARU00783.1"/>
    <property type="molecule type" value="Genomic_DNA"/>
</dbReference>
<keyword evidence="1" id="KW-0472">Membrane</keyword>
<dbReference type="RefSeq" id="WP_257790137.1">
    <property type="nucleotide sequence ID" value="NZ_CP021431.1"/>
</dbReference>
<protein>
    <submittedName>
        <fullName evidence="2">Uncharacterized protein</fullName>
    </submittedName>
</protein>
<reference evidence="2 3" key="1">
    <citation type="submission" date="2017-05" db="EMBL/GenBank/DDBJ databases">
        <title>Genome Sequence of Loktanella vestfoldensis Strain SMR4r Isolated from a Culture of the Diatom Skeletonema marinoi.</title>
        <authorList>
            <person name="Topel M."/>
            <person name="Pinder M.I.M."/>
            <person name="Johansson O.N."/>
            <person name="Kourtchenko O."/>
            <person name="Godhe A."/>
            <person name="Clarke A.K."/>
        </authorList>
    </citation>
    <scope>NUCLEOTIDE SEQUENCE [LARGE SCALE GENOMIC DNA]</scope>
    <source>
        <strain evidence="2 3">SMR4r</strain>
    </source>
</reference>
<keyword evidence="1" id="KW-1133">Transmembrane helix</keyword>
<evidence type="ECO:0000313" key="2">
    <source>
        <dbReference type="EMBL" id="ARU00783.1"/>
    </source>
</evidence>
<feature type="transmembrane region" description="Helical" evidence="1">
    <location>
        <begin position="16"/>
        <end position="36"/>
    </location>
</feature>
<name>A0A1Y0EB51_9RHOB</name>
<evidence type="ECO:0000256" key="1">
    <source>
        <dbReference type="SAM" id="Phobius"/>
    </source>
</evidence>
<keyword evidence="3" id="KW-1185">Reference proteome</keyword>
<proteinExistence type="predicted"/>
<dbReference type="AlphaFoldDB" id="A0A1Y0EB51"/>
<dbReference type="STRING" id="1122181.GCA_000382265_00383"/>
<dbReference type="KEGG" id="lvs:LOKVESSMR4R_01466"/>
<gene>
    <name evidence="2" type="ORF">LOKVESSMR4R_01466</name>
</gene>
<dbReference type="Proteomes" id="UP000195273">
    <property type="component" value="Chromosome"/>
</dbReference>
<evidence type="ECO:0000313" key="3">
    <source>
        <dbReference type="Proteomes" id="UP000195273"/>
    </source>
</evidence>
<keyword evidence="1" id="KW-0812">Transmembrane</keyword>